<proteinExistence type="predicted"/>
<gene>
    <name evidence="3" type="ORF">LQ327_09610</name>
</gene>
<name>A0ABS8P5V2_9PSEU</name>
<dbReference type="InterPro" id="IPR043128">
    <property type="entry name" value="Rev_trsase/Diguanyl_cyclase"/>
</dbReference>
<dbReference type="SUPFAM" id="SSF55781">
    <property type="entry name" value="GAF domain-like"/>
    <property type="match status" value="1"/>
</dbReference>
<dbReference type="RefSeq" id="WP_230733205.1">
    <property type="nucleotide sequence ID" value="NZ_JAJNDB010000001.1"/>
</dbReference>
<dbReference type="SMART" id="SM00267">
    <property type="entry name" value="GGDEF"/>
    <property type="match status" value="1"/>
</dbReference>
<dbReference type="SMART" id="SM00052">
    <property type="entry name" value="EAL"/>
    <property type="match status" value="1"/>
</dbReference>
<dbReference type="PANTHER" id="PTHR44757">
    <property type="entry name" value="DIGUANYLATE CYCLASE DGCP"/>
    <property type="match status" value="1"/>
</dbReference>
<dbReference type="PROSITE" id="PS50883">
    <property type="entry name" value="EAL"/>
    <property type="match status" value="1"/>
</dbReference>
<dbReference type="SUPFAM" id="SSF141868">
    <property type="entry name" value="EAL domain-like"/>
    <property type="match status" value="1"/>
</dbReference>
<dbReference type="InterPro" id="IPR000160">
    <property type="entry name" value="GGDEF_dom"/>
</dbReference>
<dbReference type="Pfam" id="PF01590">
    <property type="entry name" value="GAF"/>
    <property type="match status" value="1"/>
</dbReference>
<keyword evidence="4" id="KW-1185">Reference proteome</keyword>
<dbReference type="SMART" id="SM00065">
    <property type="entry name" value="GAF"/>
    <property type="match status" value="1"/>
</dbReference>
<dbReference type="InterPro" id="IPR029016">
    <property type="entry name" value="GAF-like_dom_sf"/>
</dbReference>
<dbReference type="Gene3D" id="3.30.450.40">
    <property type="match status" value="1"/>
</dbReference>
<evidence type="ECO:0000259" key="2">
    <source>
        <dbReference type="PROSITE" id="PS50887"/>
    </source>
</evidence>
<dbReference type="NCBIfam" id="TIGR00254">
    <property type="entry name" value="GGDEF"/>
    <property type="match status" value="1"/>
</dbReference>
<dbReference type="InterPro" id="IPR001633">
    <property type="entry name" value="EAL_dom"/>
</dbReference>
<dbReference type="CDD" id="cd01949">
    <property type="entry name" value="GGDEF"/>
    <property type="match status" value="1"/>
</dbReference>
<protein>
    <submittedName>
        <fullName evidence="3">EAL domain-containing protein</fullName>
    </submittedName>
</protein>
<dbReference type="EMBL" id="JAJNDB010000001">
    <property type="protein sequence ID" value="MCD2193637.1"/>
    <property type="molecule type" value="Genomic_DNA"/>
</dbReference>
<dbReference type="InterPro" id="IPR003018">
    <property type="entry name" value="GAF"/>
</dbReference>
<dbReference type="Pfam" id="PF00563">
    <property type="entry name" value="EAL"/>
    <property type="match status" value="1"/>
</dbReference>
<dbReference type="PANTHER" id="PTHR44757:SF2">
    <property type="entry name" value="BIOFILM ARCHITECTURE MAINTENANCE PROTEIN MBAA"/>
    <property type="match status" value="1"/>
</dbReference>
<dbReference type="PROSITE" id="PS50887">
    <property type="entry name" value="GGDEF"/>
    <property type="match status" value="1"/>
</dbReference>
<organism evidence="3 4">
    <name type="scientific">Actinomycetospora endophytica</name>
    <dbReference type="NCBI Taxonomy" id="2291215"/>
    <lineage>
        <taxon>Bacteria</taxon>
        <taxon>Bacillati</taxon>
        <taxon>Actinomycetota</taxon>
        <taxon>Actinomycetes</taxon>
        <taxon>Pseudonocardiales</taxon>
        <taxon>Pseudonocardiaceae</taxon>
        <taxon>Actinomycetospora</taxon>
    </lineage>
</organism>
<dbReference type="CDD" id="cd01948">
    <property type="entry name" value="EAL"/>
    <property type="match status" value="1"/>
</dbReference>
<evidence type="ECO:0000313" key="4">
    <source>
        <dbReference type="Proteomes" id="UP001199469"/>
    </source>
</evidence>
<comment type="caution">
    <text evidence="3">The sequence shown here is derived from an EMBL/GenBank/DDBJ whole genome shotgun (WGS) entry which is preliminary data.</text>
</comment>
<feature type="domain" description="EAL" evidence="1">
    <location>
        <begin position="354"/>
        <end position="612"/>
    </location>
</feature>
<feature type="domain" description="GGDEF" evidence="2">
    <location>
        <begin position="212"/>
        <end position="345"/>
    </location>
</feature>
<dbReference type="InterPro" id="IPR052155">
    <property type="entry name" value="Biofilm_reg_signaling"/>
</dbReference>
<evidence type="ECO:0000313" key="3">
    <source>
        <dbReference type="EMBL" id="MCD2193637.1"/>
    </source>
</evidence>
<sequence length="628" mass="67535">MHPQGDGPSNLDELVTAVATTLMGVDSAGLRPAAEIVLRSLVEYFGVDLSFLRFHDDAQRATVLVAEWPPRQDVPDPDPLGVIPFETADPTFAASEHLADIMVIRPSESPDYQERIRSGSGVESTSLAVVPLRAGGSTTGALGFIKFGDRGWGEDELRALRTIALLFAQMQGRMLAEDQLRYIAHHDELTGLPNRRALMTHLRELLDAGERGPRALLFIDLDRLKAMNDFLGHEAGDRFIAAVAERLRAAVDAADVVARLGGDEFVVSVAGRADETRARVIAGRVQHAMVAPIQLGGQALGRTVSVGIAVAEPSEVSLTEWLRSADQAVLVAKSRGGNNVVLFTAEMEAREQMRVAVEMNLLSAIREHSLAVAFQPVVELRSGRTIGVEALVRWRHPTLGEVTPELFVGVAEATNLAGELGTWVLEEACRQFAGWRDALGPDTAPDFALSVNVSPVQLIAVDFVDTVERVLRSNAMSGRELILEVTEHTVVSDDAAALQTLRGLRELGVSVAIDDFGTGYSSLAQLKAFPVSILKIDRGFVRELGEDAGDLAIVRSIIALADAYGLELIAEGVESETARAVLLEMGCRVAQGFLFSPPVSGDRILELLARAPERGPVSSLRSPRAQAG</sequence>
<dbReference type="InterPro" id="IPR029787">
    <property type="entry name" value="Nucleotide_cyclase"/>
</dbReference>
<evidence type="ECO:0000259" key="1">
    <source>
        <dbReference type="PROSITE" id="PS50883"/>
    </source>
</evidence>
<accession>A0ABS8P5V2</accession>
<dbReference type="InterPro" id="IPR035919">
    <property type="entry name" value="EAL_sf"/>
</dbReference>
<reference evidence="3 4" key="1">
    <citation type="submission" date="2021-11" db="EMBL/GenBank/DDBJ databases">
        <title>Draft genome sequence of Actinomycetospora sp. SF1 isolated from the rhizosphere soil.</title>
        <authorList>
            <person name="Duangmal K."/>
            <person name="Chantavorakit T."/>
        </authorList>
    </citation>
    <scope>NUCLEOTIDE SEQUENCE [LARGE SCALE GENOMIC DNA]</scope>
    <source>
        <strain evidence="3 4">TBRC 5722</strain>
    </source>
</reference>
<dbReference type="Proteomes" id="UP001199469">
    <property type="component" value="Unassembled WGS sequence"/>
</dbReference>
<dbReference type="Pfam" id="PF00990">
    <property type="entry name" value="GGDEF"/>
    <property type="match status" value="1"/>
</dbReference>
<dbReference type="SUPFAM" id="SSF55073">
    <property type="entry name" value="Nucleotide cyclase"/>
    <property type="match status" value="1"/>
</dbReference>
<dbReference type="Gene3D" id="3.20.20.450">
    <property type="entry name" value="EAL domain"/>
    <property type="match status" value="1"/>
</dbReference>
<dbReference type="Gene3D" id="3.30.70.270">
    <property type="match status" value="1"/>
</dbReference>